<sequence>MTTDELTTASFEAIREEIDYVLNTRRIRVTKTLLENLEHESDEEYTLEDIKRYVELGNDADISPLINFILTADDVDGDAIKPKTDTEPESEARRQWVLEKLGLTDIADSINARIPVKEQPTVIDTDFVDWYKGDRRTANANYWPIYEEVLKGKGWNADSISAVSRQATEVIRRLDDPLGPMAGGKRGLVVGHVQSGKTANFTAVMAKAIDAGYRF</sequence>
<name>A0A921F4E4_9ACTN</name>
<evidence type="ECO:0000313" key="1">
    <source>
        <dbReference type="EMBL" id="HJE91035.1"/>
    </source>
</evidence>
<dbReference type="AlphaFoldDB" id="A0A921F4E4"/>
<comment type="caution">
    <text evidence="1">The sequence shown here is derived from an EMBL/GenBank/DDBJ whole genome shotgun (WGS) entry which is preliminary data.</text>
</comment>
<accession>A0A921F4E4</accession>
<dbReference type="Proteomes" id="UP000776650">
    <property type="component" value="Unassembled WGS sequence"/>
</dbReference>
<dbReference type="EMBL" id="DYXM01000161">
    <property type="protein sequence ID" value="HJE91035.1"/>
    <property type="molecule type" value="Genomic_DNA"/>
</dbReference>
<feature type="non-terminal residue" evidence="1">
    <location>
        <position position="215"/>
    </location>
</feature>
<keyword evidence="1" id="KW-0378">Hydrolase</keyword>
<dbReference type="GO" id="GO:0004519">
    <property type="term" value="F:endonuclease activity"/>
    <property type="evidence" value="ECO:0007669"/>
    <property type="project" value="UniProtKB-KW"/>
</dbReference>
<keyword evidence="1" id="KW-0540">Nuclease</keyword>
<organism evidence="1 2">
    <name type="scientific">Dietzia timorensis</name>
    <dbReference type="NCBI Taxonomy" id="499555"/>
    <lineage>
        <taxon>Bacteria</taxon>
        <taxon>Bacillati</taxon>
        <taxon>Actinomycetota</taxon>
        <taxon>Actinomycetes</taxon>
        <taxon>Mycobacteriales</taxon>
        <taxon>Dietziaceae</taxon>
        <taxon>Dietzia</taxon>
    </lineage>
</organism>
<proteinExistence type="predicted"/>
<keyword evidence="1" id="KW-0255">Endonuclease</keyword>
<reference evidence="1" key="2">
    <citation type="submission" date="2021-09" db="EMBL/GenBank/DDBJ databases">
        <authorList>
            <person name="Gilroy R."/>
        </authorList>
    </citation>
    <scope>NUCLEOTIDE SEQUENCE</scope>
    <source>
        <strain evidence="1">ChiGjej1B1-18357</strain>
    </source>
</reference>
<protein>
    <submittedName>
        <fullName evidence="1">Endonuclease</fullName>
    </submittedName>
</protein>
<reference evidence="1" key="1">
    <citation type="journal article" date="2021" name="PeerJ">
        <title>Extensive microbial diversity within the chicken gut microbiome revealed by metagenomics and culture.</title>
        <authorList>
            <person name="Gilroy R."/>
            <person name="Ravi A."/>
            <person name="Getino M."/>
            <person name="Pursley I."/>
            <person name="Horton D.L."/>
            <person name="Alikhan N.F."/>
            <person name="Baker D."/>
            <person name="Gharbi K."/>
            <person name="Hall N."/>
            <person name="Watson M."/>
            <person name="Adriaenssens E.M."/>
            <person name="Foster-Nyarko E."/>
            <person name="Jarju S."/>
            <person name="Secka A."/>
            <person name="Antonio M."/>
            <person name="Oren A."/>
            <person name="Chaudhuri R.R."/>
            <person name="La Ragione R."/>
            <person name="Hildebrand F."/>
            <person name="Pallen M.J."/>
        </authorList>
    </citation>
    <scope>NUCLEOTIDE SEQUENCE</scope>
    <source>
        <strain evidence="1">ChiGjej1B1-18357</strain>
    </source>
</reference>
<gene>
    <name evidence="1" type="ORF">K8V11_08515</name>
</gene>
<evidence type="ECO:0000313" key="2">
    <source>
        <dbReference type="Proteomes" id="UP000776650"/>
    </source>
</evidence>